<dbReference type="InterPro" id="IPR002878">
    <property type="entry name" value="ChsH2_C"/>
</dbReference>
<dbReference type="KEGG" id="osg:BST96_16110"/>
<reference evidence="3 4" key="1">
    <citation type="submission" date="2016-11" db="EMBL/GenBank/DDBJ databases">
        <title>Trade-off between light-utilization and light-protection in marine flavobacteria.</title>
        <authorList>
            <person name="Kumagai Y."/>
        </authorList>
    </citation>
    <scope>NUCLEOTIDE SEQUENCE [LARGE SCALE GENOMIC DNA]</scope>
    <source>
        <strain evidence="3 4">NBRC 107125</strain>
    </source>
</reference>
<dbReference type="Pfam" id="PF12172">
    <property type="entry name" value="zf-ChsH2"/>
    <property type="match status" value="1"/>
</dbReference>
<gene>
    <name evidence="3" type="ORF">BST96_16110</name>
</gene>
<protein>
    <recommendedName>
        <fullName evidence="5">Zn-ribbon domain-containing OB-fold protein</fullName>
    </recommendedName>
</protein>
<dbReference type="PANTHER" id="PTHR34075:SF5">
    <property type="entry name" value="BLR3430 PROTEIN"/>
    <property type="match status" value="1"/>
</dbReference>
<feature type="domain" description="ChsH2 rubredoxin-like zinc ribbon" evidence="2">
    <location>
        <begin position="21"/>
        <end position="56"/>
    </location>
</feature>
<organism evidence="3 4">
    <name type="scientific">Oceanicoccus sagamiensis</name>
    <dbReference type="NCBI Taxonomy" id="716816"/>
    <lineage>
        <taxon>Bacteria</taxon>
        <taxon>Pseudomonadati</taxon>
        <taxon>Pseudomonadota</taxon>
        <taxon>Gammaproteobacteria</taxon>
        <taxon>Cellvibrionales</taxon>
        <taxon>Spongiibacteraceae</taxon>
        <taxon>Oceanicoccus</taxon>
    </lineage>
</organism>
<feature type="domain" description="ChsH2 C-terminal OB-fold" evidence="1">
    <location>
        <begin position="58"/>
        <end position="121"/>
    </location>
</feature>
<dbReference type="STRING" id="716816.BST96_16110"/>
<accession>A0A1X9NBU7</accession>
<dbReference type="AlphaFoldDB" id="A0A1X9NBU7"/>
<evidence type="ECO:0008006" key="5">
    <source>
        <dbReference type="Google" id="ProtNLM"/>
    </source>
</evidence>
<evidence type="ECO:0000313" key="3">
    <source>
        <dbReference type="EMBL" id="ARN75500.1"/>
    </source>
</evidence>
<evidence type="ECO:0000259" key="2">
    <source>
        <dbReference type="Pfam" id="PF12172"/>
    </source>
</evidence>
<dbReference type="EMBL" id="CP019343">
    <property type="protein sequence ID" value="ARN75500.1"/>
    <property type="molecule type" value="Genomic_DNA"/>
</dbReference>
<dbReference type="RefSeq" id="WP_085759677.1">
    <property type="nucleotide sequence ID" value="NZ_CP019343.1"/>
</dbReference>
<keyword evidence="4" id="KW-1185">Reference proteome</keyword>
<evidence type="ECO:0000313" key="4">
    <source>
        <dbReference type="Proteomes" id="UP000193450"/>
    </source>
</evidence>
<dbReference type="InterPro" id="IPR052513">
    <property type="entry name" value="Thioester_dehydratase-like"/>
</dbReference>
<sequence length="135" mass="15142">MSAPELTKILPPDTELSRPFWEGCRNQQLLMQQCKDCDRFQFYPRIVCSHCEGEQLSWQPVSGQGSVASFTIVRRGISKAYEAPYIVALVDLKEGPRMMTTVVGCDPESVAVGDTVEVQFEPWGSDLVLPVFSKR</sequence>
<dbReference type="Pfam" id="PF01796">
    <property type="entry name" value="OB_ChsH2_C"/>
    <property type="match status" value="1"/>
</dbReference>
<dbReference type="InterPro" id="IPR012340">
    <property type="entry name" value="NA-bd_OB-fold"/>
</dbReference>
<dbReference type="Proteomes" id="UP000193450">
    <property type="component" value="Chromosome"/>
</dbReference>
<proteinExistence type="predicted"/>
<dbReference type="Gene3D" id="6.10.30.10">
    <property type="match status" value="1"/>
</dbReference>
<evidence type="ECO:0000259" key="1">
    <source>
        <dbReference type="Pfam" id="PF01796"/>
    </source>
</evidence>
<dbReference type="PANTHER" id="PTHR34075">
    <property type="entry name" value="BLR3430 PROTEIN"/>
    <property type="match status" value="1"/>
</dbReference>
<dbReference type="OrthoDB" id="3182121at2"/>
<name>A0A1X9NBU7_9GAMM</name>
<dbReference type="SUPFAM" id="SSF50249">
    <property type="entry name" value="Nucleic acid-binding proteins"/>
    <property type="match status" value="1"/>
</dbReference>
<dbReference type="InterPro" id="IPR022002">
    <property type="entry name" value="ChsH2_Znr"/>
</dbReference>